<evidence type="ECO:0000256" key="1">
    <source>
        <dbReference type="ARBA" id="ARBA00010062"/>
    </source>
</evidence>
<evidence type="ECO:0000256" key="3">
    <source>
        <dbReference type="SAM" id="SignalP"/>
    </source>
</evidence>
<comment type="caution">
    <text evidence="5">The sequence shown here is derived from an EMBL/GenBank/DDBJ whole genome shotgun (WGS) entry which is preliminary data.</text>
</comment>
<feature type="chain" id="PRO_5022053857" evidence="3">
    <location>
        <begin position="25"/>
        <end position="378"/>
    </location>
</feature>
<evidence type="ECO:0000313" key="5">
    <source>
        <dbReference type="EMBL" id="TVO57319.1"/>
    </source>
</evidence>
<proteinExistence type="inferred from homology"/>
<dbReference type="AlphaFoldDB" id="A0A557QWQ4"/>
<keyword evidence="2 3" id="KW-0732">Signal</keyword>
<feature type="signal peptide" evidence="3">
    <location>
        <begin position="1"/>
        <end position="24"/>
    </location>
</feature>
<comment type="similarity">
    <text evidence="1">Belongs to the leucine-binding protein family.</text>
</comment>
<dbReference type="PANTHER" id="PTHR47235:SF1">
    <property type="entry name" value="BLR6548 PROTEIN"/>
    <property type="match status" value="1"/>
</dbReference>
<dbReference type="Gene3D" id="3.40.50.2300">
    <property type="match status" value="2"/>
</dbReference>
<protein>
    <submittedName>
        <fullName evidence="5">ABC transporter substrate-binding protein</fullName>
    </submittedName>
</protein>
<accession>A0A557QWQ4</accession>
<dbReference type="SUPFAM" id="SSF53822">
    <property type="entry name" value="Periplasmic binding protein-like I"/>
    <property type="match status" value="1"/>
</dbReference>
<dbReference type="InterPro" id="IPR028081">
    <property type="entry name" value="Leu-bd"/>
</dbReference>
<dbReference type="RefSeq" id="WP_144309555.1">
    <property type="nucleotide sequence ID" value="NZ_VMNK01000007.1"/>
</dbReference>
<dbReference type="InterPro" id="IPR028082">
    <property type="entry name" value="Peripla_BP_I"/>
</dbReference>
<dbReference type="OrthoDB" id="9777352at2"/>
<dbReference type="EMBL" id="VMNK01000007">
    <property type="protein sequence ID" value="TVO57319.1"/>
    <property type="molecule type" value="Genomic_DNA"/>
</dbReference>
<sequence>MIQRILSSLCLTAALGLATPPTHAADLTVLQVADYSASRASLGRAVRYGASLAIDEANRKGGVHGQKIKLVALDDRYEVEDTVRLLKEGIDTHSPVAIVNILGTANTAAVLKSGLLDEAKIPLIGPYTGADHLRTPLHPQVFHVRASYAEEVERIVLHFANSGIKRIGILHEDDPFGESIHSAYVEALKAHGLEAAGRGISPRGSVDVSAAVATVMAADPQGVLIGTAGAPTAVVVKATHAAGLFAPRIGISVNDATQIVKTAGIDAARGFGMVSVMPDPGSCTLKICEELRALHEAHGDNAEQLSPNTMEGFISARLMLLAANNASAPVTRAKLRDALEALNPANLSGFILSYSPTRHNGSTYRDIGVIGGSGRMMY</sequence>
<evidence type="ECO:0000313" key="6">
    <source>
        <dbReference type="Proteomes" id="UP000319502"/>
    </source>
</evidence>
<evidence type="ECO:0000256" key="2">
    <source>
        <dbReference type="ARBA" id="ARBA00022729"/>
    </source>
</evidence>
<feature type="domain" description="Leucine-binding protein" evidence="4">
    <location>
        <begin position="32"/>
        <end position="354"/>
    </location>
</feature>
<name>A0A557QWQ4_9RHOO</name>
<dbReference type="CDD" id="cd06326">
    <property type="entry name" value="PBP1_ABC_ligand_binding-like"/>
    <property type="match status" value="1"/>
</dbReference>
<reference evidence="5 6" key="1">
    <citation type="submission" date="2019-07" db="EMBL/GenBank/DDBJ databases">
        <title>The pathways for chlorine oxyanion respiration interact through the shared metabolite chlorate.</title>
        <authorList>
            <person name="Barnum T.P."/>
            <person name="Cheng Y."/>
            <person name="Hill K.A."/>
            <person name="Lucas L.N."/>
            <person name="Carlson H.K."/>
            <person name="Coates J.D."/>
        </authorList>
    </citation>
    <scope>NUCLEOTIDE SEQUENCE [LARGE SCALE GENOMIC DNA]</scope>
    <source>
        <strain evidence="5 6">SFB-3</strain>
    </source>
</reference>
<keyword evidence="6" id="KW-1185">Reference proteome</keyword>
<dbReference type="Pfam" id="PF13458">
    <property type="entry name" value="Peripla_BP_6"/>
    <property type="match status" value="1"/>
</dbReference>
<dbReference type="Proteomes" id="UP000319502">
    <property type="component" value="Unassembled WGS sequence"/>
</dbReference>
<dbReference type="PANTHER" id="PTHR47235">
    <property type="entry name" value="BLR6548 PROTEIN"/>
    <property type="match status" value="1"/>
</dbReference>
<gene>
    <name evidence="5" type="ORF">FHP91_10565</name>
</gene>
<organism evidence="5 6">
    <name type="scientific">Denitromonas halophila</name>
    <dbReference type="NCBI Taxonomy" id="1629404"/>
    <lineage>
        <taxon>Bacteria</taxon>
        <taxon>Pseudomonadati</taxon>
        <taxon>Pseudomonadota</taxon>
        <taxon>Betaproteobacteria</taxon>
        <taxon>Rhodocyclales</taxon>
        <taxon>Zoogloeaceae</taxon>
        <taxon>Denitromonas</taxon>
    </lineage>
</organism>
<evidence type="ECO:0000259" key="4">
    <source>
        <dbReference type="Pfam" id="PF13458"/>
    </source>
</evidence>